<accession>A0A9E7L6Y1</accession>
<dbReference type="PANTHER" id="PTHR11654">
    <property type="entry name" value="OLIGOPEPTIDE TRANSPORTER-RELATED"/>
    <property type="match status" value="1"/>
</dbReference>
<reference evidence="2" key="1">
    <citation type="submission" date="2022-05" db="EMBL/GenBank/DDBJ databases">
        <title>The Musa troglodytarum L. genome provides insights into the mechanism of non-climacteric behaviour and enrichment of carotenoids.</title>
        <authorList>
            <person name="Wang J."/>
        </authorList>
    </citation>
    <scope>NUCLEOTIDE SEQUENCE</scope>
    <source>
        <tissue evidence="2">Leaf</tissue>
    </source>
</reference>
<keyword evidence="3" id="KW-1185">Reference proteome</keyword>
<feature type="transmembrane region" description="Helical" evidence="1">
    <location>
        <begin position="131"/>
        <end position="150"/>
    </location>
</feature>
<sequence>MRQSSNTLRVCLRRRVDRTVFAADLAVLLSFFAVHSLRAAQQRSAAQTPCFPQWKDVGNNLFSSFPPPSYRCGLYKVSADVPDDEGAVVKYNGNPVDKSKTGGCAEKDHIDSVRGHSVGDPHLSTSRSANIVTNFMGTLNLLVLLGGFLADAKLGRYMTVAIFATINAASVSLLTIGTSLSCMRPPACDSARVAHHECVVASGDHLAMLFISHHTIALGAGGIKANVSQPRPQGG</sequence>
<dbReference type="AlphaFoldDB" id="A0A9E7L6Y1"/>
<keyword evidence="1" id="KW-0812">Transmembrane</keyword>
<dbReference type="InterPro" id="IPR036259">
    <property type="entry name" value="MFS_trans_sf"/>
</dbReference>
<dbReference type="EMBL" id="CP097511">
    <property type="protein sequence ID" value="URE48128.1"/>
    <property type="molecule type" value="Genomic_DNA"/>
</dbReference>
<keyword evidence="1" id="KW-0472">Membrane</keyword>
<evidence type="ECO:0000256" key="1">
    <source>
        <dbReference type="SAM" id="Phobius"/>
    </source>
</evidence>
<organism evidence="2 3">
    <name type="scientific">Musa troglodytarum</name>
    <name type="common">fe'i banana</name>
    <dbReference type="NCBI Taxonomy" id="320322"/>
    <lineage>
        <taxon>Eukaryota</taxon>
        <taxon>Viridiplantae</taxon>
        <taxon>Streptophyta</taxon>
        <taxon>Embryophyta</taxon>
        <taxon>Tracheophyta</taxon>
        <taxon>Spermatophyta</taxon>
        <taxon>Magnoliopsida</taxon>
        <taxon>Liliopsida</taxon>
        <taxon>Zingiberales</taxon>
        <taxon>Musaceae</taxon>
        <taxon>Musa</taxon>
    </lineage>
</organism>
<proteinExistence type="predicted"/>
<keyword evidence="1" id="KW-1133">Transmembrane helix</keyword>
<dbReference type="Proteomes" id="UP001055439">
    <property type="component" value="Chromosome 9"/>
</dbReference>
<name>A0A9E7L6Y1_9LILI</name>
<protein>
    <submittedName>
        <fullName evidence="2">POT family</fullName>
    </submittedName>
</protein>
<evidence type="ECO:0000313" key="2">
    <source>
        <dbReference type="EMBL" id="URE48128.1"/>
    </source>
</evidence>
<feature type="transmembrane region" description="Helical" evidence="1">
    <location>
        <begin position="157"/>
        <end position="180"/>
    </location>
</feature>
<gene>
    <name evidence="2" type="ORF">MUK42_07872</name>
</gene>
<evidence type="ECO:0000313" key="3">
    <source>
        <dbReference type="Proteomes" id="UP001055439"/>
    </source>
</evidence>
<dbReference type="OrthoDB" id="1727095at2759"/>
<dbReference type="Gene3D" id="1.20.1250.20">
    <property type="entry name" value="MFS general substrate transporter like domains"/>
    <property type="match status" value="1"/>
</dbReference>